<accession>A0A9Q3BCP1</accession>
<dbReference type="AlphaFoldDB" id="A0A9Q3BCP1"/>
<dbReference type="EMBL" id="AVOT02000371">
    <property type="protein sequence ID" value="MBW0462540.1"/>
    <property type="molecule type" value="Genomic_DNA"/>
</dbReference>
<sequence length="142" mass="15581">MGNFRAIFRLFSPRIPSLNLPLPSSAHVEKLSNLSEGLPLTFPDTKVAESKVTSGTSLPTPSQPHKSTMSQLPAELATNQNEVPHHWLPVDVVQVTFNLTTSSINLMPQIGSTNHTPQKAPNTDKELEKSKGFSNDQIFFCT</sequence>
<organism evidence="2 3">
    <name type="scientific">Austropuccinia psidii MF-1</name>
    <dbReference type="NCBI Taxonomy" id="1389203"/>
    <lineage>
        <taxon>Eukaryota</taxon>
        <taxon>Fungi</taxon>
        <taxon>Dikarya</taxon>
        <taxon>Basidiomycota</taxon>
        <taxon>Pucciniomycotina</taxon>
        <taxon>Pucciniomycetes</taxon>
        <taxon>Pucciniales</taxon>
        <taxon>Sphaerophragmiaceae</taxon>
        <taxon>Austropuccinia</taxon>
    </lineage>
</organism>
<reference evidence="2" key="1">
    <citation type="submission" date="2021-03" db="EMBL/GenBank/DDBJ databases">
        <title>Draft genome sequence of rust myrtle Austropuccinia psidii MF-1, a brazilian biotype.</title>
        <authorList>
            <person name="Quecine M.C."/>
            <person name="Pachon D.M.R."/>
            <person name="Bonatelli M.L."/>
            <person name="Correr F.H."/>
            <person name="Franceschini L.M."/>
            <person name="Leite T.F."/>
            <person name="Margarido G.R.A."/>
            <person name="Almeida C.A."/>
            <person name="Ferrarezi J.A."/>
            <person name="Labate C.A."/>
        </authorList>
    </citation>
    <scope>NUCLEOTIDE SEQUENCE</scope>
    <source>
        <strain evidence="2">MF-1</strain>
    </source>
</reference>
<evidence type="ECO:0000313" key="3">
    <source>
        <dbReference type="Proteomes" id="UP000765509"/>
    </source>
</evidence>
<feature type="region of interest" description="Disordered" evidence="1">
    <location>
        <begin position="49"/>
        <end position="72"/>
    </location>
</feature>
<proteinExistence type="predicted"/>
<dbReference type="Proteomes" id="UP000765509">
    <property type="component" value="Unassembled WGS sequence"/>
</dbReference>
<evidence type="ECO:0000313" key="2">
    <source>
        <dbReference type="EMBL" id="MBW0462540.1"/>
    </source>
</evidence>
<comment type="caution">
    <text evidence="2">The sequence shown here is derived from an EMBL/GenBank/DDBJ whole genome shotgun (WGS) entry which is preliminary data.</text>
</comment>
<feature type="compositionally biased region" description="Polar residues" evidence="1">
    <location>
        <begin position="51"/>
        <end position="72"/>
    </location>
</feature>
<evidence type="ECO:0000256" key="1">
    <source>
        <dbReference type="SAM" id="MobiDB-lite"/>
    </source>
</evidence>
<name>A0A9Q3BCP1_9BASI</name>
<keyword evidence="3" id="KW-1185">Reference proteome</keyword>
<feature type="region of interest" description="Disordered" evidence="1">
    <location>
        <begin position="108"/>
        <end position="129"/>
    </location>
</feature>
<feature type="compositionally biased region" description="Polar residues" evidence="1">
    <location>
        <begin position="108"/>
        <end position="121"/>
    </location>
</feature>
<gene>
    <name evidence="2" type="ORF">O181_002255</name>
</gene>
<protein>
    <submittedName>
        <fullName evidence="2">Uncharacterized protein</fullName>
    </submittedName>
</protein>